<name>M6ZMJ0_LEPIR</name>
<accession>M6ZMJ0</accession>
<dbReference type="PRINTS" id="PR00100">
    <property type="entry name" value="AOTCASE"/>
</dbReference>
<dbReference type="BioCyc" id="LINT1193029:G11R4-4576-MONOMER"/>
<dbReference type="GO" id="GO:0016597">
    <property type="term" value="F:amino acid binding"/>
    <property type="evidence" value="ECO:0007669"/>
    <property type="project" value="InterPro"/>
</dbReference>
<comment type="caution">
    <text evidence="4">The sequence shown here is derived from an EMBL/GenBank/DDBJ whole genome shotgun (WGS) entry which is preliminary data.</text>
</comment>
<dbReference type="Gene3D" id="3.40.50.1370">
    <property type="entry name" value="Aspartate/ornithine carbamoyltransferase"/>
    <property type="match status" value="1"/>
</dbReference>
<feature type="domain" description="Aspartate/ornithine carbamoyltransferase Asp/Orn-binding" evidence="3">
    <location>
        <begin position="6"/>
        <end position="77"/>
    </location>
</feature>
<evidence type="ECO:0000256" key="1">
    <source>
        <dbReference type="ARBA" id="ARBA00022679"/>
    </source>
</evidence>
<dbReference type="AlphaFoldDB" id="M6ZMJ0"/>
<dbReference type="SUPFAM" id="SSF53671">
    <property type="entry name" value="Aspartate/ornithine carbamoyltransferase"/>
    <property type="match status" value="1"/>
</dbReference>
<keyword evidence="1 2" id="KW-0808">Transferase</keyword>
<protein>
    <submittedName>
        <fullName evidence="4">Aspartate/ornithine carbamoyltransferase, Asp/Orn-binding domain protein</fullName>
    </submittedName>
</protein>
<dbReference type="InterPro" id="IPR006131">
    <property type="entry name" value="Asp_carbamoyltransf_Asp/Orn-bd"/>
</dbReference>
<organism evidence="4 5">
    <name type="scientific">Leptospira interrogans serovar Pyrogenes str. 200701872</name>
    <dbReference type="NCBI Taxonomy" id="1193029"/>
    <lineage>
        <taxon>Bacteria</taxon>
        <taxon>Pseudomonadati</taxon>
        <taxon>Spirochaetota</taxon>
        <taxon>Spirochaetia</taxon>
        <taxon>Leptospirales</taxon>
        <taxon>Leptospiraceae</taxon>
        <taxon>Leptospira</taxon>
    </lineage>
</organism>
<evidence type="ECO:0000256" key="2">
    <source>
        <dbReference type="RuleBase" id="RU003634"/>
    </source>
</evidence>
<gene>
    <name evidence="4" type="ORF">LEP1GSC124_0116</name>
</gene>
<evidence type="ECO:0000313" key="5">
    <source>
        <dbReference type="Proteomes" id="UP000012117"/>
    </source>
</evidence>
<dbReference type="GO" id="GO:0016743">
    <property type="term" value="F:carboxyl- or carbamoyltransferase activity"/>
    <property type="evidence" value="ECO:0007669"/>
    <property type="project" value="InterPro"/>
</dbReference>
<reference evidence="4 5" key="1">
    <citation type="submission" date="2013-01" db="EMBL/GenBank/DDBJ databases">
        <authorList>
            <person name="Harkins D.M."/>
            <person name="Durkin A.S."/>
            <person name="Brinkac L.M."/>
            <person name="Haft D.H."/>
            <person name="Selengut J.D."/>
            <person name="Sanka R."/>
            <person name="DePew J."/>
            <person name="Purushe J."/>
            <person name="Picardeau M."/>
            <person name="Werts C."/>
            <person name="Goarant C."/>
            <person name="Vinetz J.M."/>
            <person name="Sutton G.G."/>
            <person name="Nierman W.C."/>
            <person name="Fouts D.E."/>
        </authorList>
    </citation>
    <scope>NUCLEOTIDE SEQUENCE [LARGE SCALE GENOMIC DNA]</scope>
    <source>
        <strain evidence="4 5">200701872</strain>
    </source>
</reference>
<dbReference type="GO" id="GO:0006520">
    <property type="term" value="P:amino acid metabolic process"/>
    <property type="evidence" value="ECO:0007669"/>
    <property type="project" value="InterPro"/>
</dbReference>
<sequence length="83" mass="9753">MTRIQEERFPDHKEYERLKDLFKINKELILASKKETTVLHPLPRVNELSTDVDDLPNAAYFRQARYGVVSRMTLLCLSLGQDF</sequence>
<comment type="similarity">
    <text evidence="2">Belongs to the aspartate/ornithine carbamoyltransferase superfamily.</text>
</comment>
<dbReference type="GO" id="GO:0044205">
    <property type="term" value="P:'de novo' UMP biosynthetic process"/>
    <property type="evidence" value="ECO:0007669"/>
    <property type="project" value="UniProtKB-UniPathway"/>
</dbReference>
<proteinExistence type="inferred from homology"/>
<dbReference type="Proteomes" id="UP000012117">
    <property type="component" value="Unassembled WGS sequence"/>
</dbReference>
<dbReference type="EMBL" id="AKWN02000245">
    <property type="protein sequence ID" value="EMP07316.1"/>
    <property type="molecule type" value="Genomic_DNA"/>
</dbReference>
<evidence type="ECO:0000259" key="3">
    <source>
        <dbReference type="Pfam" id="PF00185"/>
    </source>
</evidence>
<dbReference type="Pfam" id="PF00185">
    <property type="entry name" value="OTCace"/>
    <property type="match status" value="1"/>
</dbReference>
<dbReference type="InterPro" id="IPR006130">
    <property type="entry name" value="Asp/Orn_carbamoylTrfase"/>
</dbReference>
<evidence type="ECO:0000313" key="4">
    <source>
        <dbReference type="EMBL" id="EMP07316.1"/>
    </source>
</evidence>
<dbReference type="UniPathway" id="UPA00070">
    <property type="reaction ID" value="UER00116"/>
</dbReference>
<dbReference type="InterPro" id="IPR036901">
    <property type="entry name" value="Asp/Orn_carbamoylTrfase_sf"/>
</dbReference>